<evidence type="ECO:0000256" key="1">
    <source>
        <dbReference type="ARBA" id="ARBA00008853"/>
    </source>
</evidence>
<dbReference type="Gene3D" id="2.120.10.30">
    <property type="entry name" value="TolB, C-terminal domain"/>
    <property type="match status" value="1"/>
</dbReference>
<protein>
    <submittedName>
        <fullName evidence="5">SMP-30/gluconolactonase/LRE family protein</fullName>
    </submittedName>
</protein>
<feature type="binding site" evidence="3">
    <location>
        <position position="223"/>
    </location>
    <ligand>
        <name>a divalent metal cation</name>
        <dbReference type="ChEBI" id="CHEBI:60240"/>
    </ligand>
</feature>
<organism evidence="5 6">
    <name type="scientific">Cellulomonas denverensis</name>
    <dbReference type="NCBI Taxonomy" id="264297"/>
    <lineage>
        <taxon>Bacteria</taxon>
        <taxon>Bacillati</taxon>
        <taxon>Actinomycetota</taxon>
        <taxon>Actinomycetes</taxon>
        <taxon>Micrococcales</taxon>
        <taxon>Cellulomonadaceae</taxon>
        <taxon>Cellulomonas</taxon>
    </lineage>
</organism>
<keyword evidence="3" id="KW-0479">Metal-binding</keyword>
<accession>A0A7X6KXD5</accession>
<dbReference type="RefSeq" id="WP_168631097.1">
    <property type="nucleotide sequence ID" value="NZ_BONL01000005.1"/>
</dbReference>
<feature type="active site" description="Proton donor/acceptor" evidence="2">
    <location>
        <position position="223"/>
    </location>
</feature>
<evidence type="ECO:0000313" key="5">
    <source>
        <dbReference type="EMBL" id="NKY23971.1"/>
    </source>
</evidence>
<reference evidence="5 6" key="1">
    <citation type="submission" date="2020-04" db="EMBL/GenBank/DDBJ databases">
        <title>MicrobeNet Type strains.</title>
        <authorList>
            <person name="Nicholson A.C."/>
        </authorList>
    </citation>
    <scope>NUCLEOTIDE SEQUENCE [LARGE SCALE GENOMIC DNA]</scope>
    <source>
        <strain evidence="5 6">ATCC BAA-788</strain>
    </source>
</reference>
<keyword evidence="6" id="KW-1185">Reference proteome</keyword>
<dbReference type="SUPFAM" id="SSF63829">
    <property type="entry name" value="Calcium-dependent phosphotriesterase"/>
    <property type="match status" value="1"/>
</dbReference>
<evidence type="ECO:0000256" key="3">
    <source>
        <dbReference type="PIRSR" id="PIRSR605511-2"/>
    </source>
</evidence>
<dbReference type="GO" id="GO:0019853">
    <property type="term" value="P:L-ascorbic acid biosynthetic process"/>
    <property type="evidence" value="ECO:0007669"/>
    <property type="project" value="TreeGrafter"/>
</dbReference>
<dbReference type="InterPro" id="IPR013658">
    <property type="entry name" value="SGL"/>
</dbReference>
<evidence type="ECO:0000313" key="6">
    <source>
        <dbReference type="Proteomes" id="UP000581206"/>
    </source>
</evidence>
<feature type="binding site" evidence="3">
    <location>
        <position position="126"/>
    </location>
    <ligand>
        <name>substrate</name>
    </ligand>
</feature>
<feature type="binding site" evidence="3">
    <location>
        <position position="128"/>
    </location>
    <ligand>
        <name>substrate</name>
    </ligand>
</feature>
<gene>
    <name evidence="5" type="ORF">HGA03_14970</name>
</gene>
<feature type="binding site" evidence="3">
    <location>
        <position position="44"/>
    </location>
    <ligand>
        <name>a divalent metal cation</name>
        <dbReference type="ChEBI" id="CHEBI:60240"/>
    </ligand>
</feature>
<dbReference type="Proteomes" id="UP000581206">
    <property type="component" value="Unassembled WGS sequence"/>
</dbReference>
<dbReference type="PANTHER" id="PTHR10907:SF47">
    <property type="entry name" value="REGUCALCIN"/>
    <property type="match status" value="1"/>
</dbReference>
<dbReference type="Pfam" id="PF08450">
    <property type="entry name" value="SGL"/>
    <property type="match status" value="1"/>
</dbReference>
<evidence type="ECO:0000259" key="4">
    <source>
        <dbReference type="Pfam" id="PF08450"/>
    </source>
</evidence>
<feature type="domain" description="SMP-30/Gluconolactonase/LRE-like region" evidence="4">
    <location>
        <begin position="42"/>
        <end position="279"/>
    </location>
</feature>
<proteinExistence type="inferred from homology"/>
<comment type="cofactor">
    <cofactor evidence="3">
        <name>Zn(2+)</name>
        <dbReference type="ChEBI" id="CHEBI:29105"/>
    </cofactor>
    <text evidence="3">Binds 1 divalent metal cation per subunit.</text>
</comment>
<evidence type="ECO:0000256" key="2">
    <source>
        <dbReference type="PIRSR" id="PIRSR605511-1"/>
    </source>
</evidence>
<dbReference type="EMBL" id="JAAXOX010000010">
    <property type="protein sequence ID" value="NKY23971.1"/>
    <property type="molecule type" value="Genomic_DNA"/>
</dbReference>
<dbReference type="GO" id="GO:0005509">
    <property type="term" value="F:calcium ion binding"/>
    <property type="evidence" value="ECO:0007669"/>
    <property type="project" value="TreeGrafter"/>
</dbReference>
<dbReference type="PANTHER" id="PTHR10907">
    <property type="entry name" value="REGUCALCIN"/>
    <property type="match status" value="1"/>
</dbReference>
<comment type="caution">
    <text evidence="5">The sequence shown here is derived from an EMBL/GenBank/DDBJ whole genome shotgun (WGS) entry which is preliminary data.</text>
</comment>
<dbReference type="PRINTS" id="PR01790">
    <property type="entry name" value="SMP30FAMILY"/>
</dbReference>
<dbReference type="AlphaFoldDB" id="A0A7X6KXD5"/>
<feature type="binding site" evidence="3">
    <location>
        <position position="146"/>
    </location>
    <ligand>
        <name>substrate</name>
    </ligand>
</feature>
<sequence length="318" mass="32833">MTPHDLATAPAPTRRIDVDQLLATLPRIDADPVALGEVRARLGERPVWHGGELTWVDVEAGLVHRWPDADPARAAQPWSAGSTVGIAWPAGSGGVLAAATGGLRLIDPDPAGRSALLGATPPPGQRWNDGATDPAGRLWLTSMPADDATAPGAVHRLIPETAEVAIIDVTCGNGIQFSPDGAWMYLTDSVRRVLYRLRYDLDTGIPGPPEPLLAFTADGPIPDGTTVDADGALWVAVWGAGAVLRLTPDGEPVDAMVLPVPLTTCLAIGPDGTGWVTTAGRPDARLGDPGAADGAGAVWRVRLPAGVRPGLISPVKGA</sequence>
<comment type="similarity">
    <text evidence="1">Belongs to the SMP-30/CGR1 family.</text>
</comment>
<dbReference type="InterPro" id="IPR005511">
    <property type="entry name" value="SMP-30"/>
</dbReference>
<name>A0A7X6KXD5_9CELL</name>
<keyword evidence="3" id="KW-0862">Zinc</keyword>
<feature type="binding site" evidence="3">
    <location>
        <position position="173"/>
    </location>
    <ligand>
        <name>a divalent metal cation</name>
        <dbReference type="ChEBI" id="CHEBI:60240"/>
    </ligand>
</feature>
<dbReference type="GO" id="GO:0004341">
    <property type="term" value="F:gluconolactonase activity"/>
    <property type="evidence" value="ECO:0007669"/>
    <property type="project" value="TreeGrafter"/>
</dbReference>
<dbReference type="InterPro" id="IPR011042">
    <property type="entry name" value="6-blade_b-propeller_TolB-like"/>
</dbReference>